<dbReference type="EMBL" id="FRAC01000019">
    <property type="protein sequence ID" value="SHK89039.1"/>
    <property type="molecule type" value="Genomic_DNA"/>
</dbReference>
<name>A0A1M6W5S0_9FIRM</name>
<evidence type="ECO:0000313" key="3">
    <source>
        <dbReference type="Proteomes" id="UP000184386"/>
    </source>
</evidence>
<dbReference type="STRING" id="1121322.SAMN02745136_03593"/>
<feature type="domain" description="Immunity protein Imm5" evidence="1">
    <location>
        <begin position="6"/>
        <end position="189"/>
    </location>
</feature>
<sequence>MNELFEEAYEEVQQTASLILPARKKIWTQLGNISYEPGIRKMTDGIRKRVTLAKACVKKVLPIWNAGTGCDSKLYDFLNQIDAYIDGLCSNEELQANMKILYSQFETDAYEPQYEKTSLIGFAALYAANIALYDELLFQNSEDNDLDEDLDSFTWDTSYLVSLVYSDSTEEGTRIEKQREYWSWYLAEVQKIAGNN</sequence>
<evidence type="ECO:0000259" key="1">
    <source>
        <dbReference type="Pfam" id="PF14423"/>
    </source>
</evidence>
<protein>
    <submittedName>
        <fullName evidence="2">Immunity protein Imm5</fullName>
    </submittedName>
</protein>
<dbReference type="RefSeq" id="WP_073278224.1">
    <property type="nucleotide sequence ID" value="NZ_FRAC01000019.1"/>
</dbReference>
<accession>A0A1M6W5S0</accession>
<proteinExistence type="predicted"/>
<dbReference type="OrthoDB" id="2086801at2"/>
<reference evidence="2 3" key="1">
    <citation type="submission" date="2016-11" db="EMBL/GenBank/DDBJ databases">
        <authorList>
            <person name="Jaros S."/>
            <person name="Januszkiewicz K."/>
            <person name="Wedrychowicz H."/>
        </authorList>
    </citation>
    <scope>NUCLEOTIDE SEQUENCE [LARGE SCALE GENOMIC DNA]</scope>
    <source>
        <strain evidence="2 3">DSM 15929</strain>
    </source>
</reference>
<evidence type="ECO:0000313" key="2">
    <source>
        <dbReference type="EMBL" id="SHK89039.1"/>
    </source>
</evidence>
<dbReference type="Pfam" id="PF14423">
    <property type="entry name" value="Imm5"/>
    <property type="match status" value="1"/>
</dbReference>
<dbReference type="AlphaFoldDB" id="A0A1M6W5S0"/>
<gene>
    <name evidence="2" type="ORF">SAMN02745136_03593</name>
</gene>
<dbReference type="Proteomes" id="UP000184386">
    <property type="component" value="Unassembled WGS sequence"/>
</dbReference>
<organism evidence="2 3">
    <name type="scientific">Anaerocolumna jejuensis DSM 15929</name>
    <dbReference type="NCBI Taxonomy" id="1121322"/>
    <lineage>
        <taxon>Bacteria</taxon>
        <taxon>Bacillati</taxon>
        <taxon>Bacillota</taxon>
        <taxon>Clostridia</taxon>
        <taxon>Lachnospirales</taxon>
        <taxon>Lachnospiraceae</taxon>
        <taxon>Anaerocolumna</taxon>
    </lineage>
</organism>
<dbReference type="InterPro" id="IPR025675">
    <property type="entry name" value="Imm5"/>
</dbReference>
<keyword evidence="3" id="KW-1185">Reference proteome</keyword>